<protein>
    <recommendedName>
        <fullName evidence="4">Ras-related protein Rab-21</fullName>
    </recommendedName>
</protein>
<dbReference type="AlphaFoldDB" id="A0AAD7WR54"/>
<keyword evidence="9" id="KW-0472">Membrane</keyword>
<name>A0AAD7WR54_9TELE</name>
<dbReference type="PROSITE" id="PS51421">
    <property type="entry name" value="RAS"/>
    <property type="match status" value="1"/>
</dbReference>
<evidence type="ECO:0000256" key="3">
    <source>
        <dbReference type="ARBA" id="ARBA00006270"/>
    </source>
</evidence>
<proteinExistence type="inferred from homology"/>
<keyword evidence="7" id="KW-0653">Protein transport</keyword>
<evidence type="ECO:0000256" key="8">
    <source>
        <dbReference type="ARBA" id="ARBA00023134"/>
    </source>
</evidence>
<keyword evidence="5" id="KW-0813">Transport</keyword>
<evidence type="ECO:0000256" key="4">
    <source>
        <dbReference type="ARBA" id="ARBA00014900"/>
    </source>
</evidence>
<keyword evidence="11" id="KW-0636">Prenylation</keyword>
<dbReference type="PROSITE" id="PS51420">
    <property type="entry name" value="RHO"/>
    <property type="match status" value="1"/>
</dbReference>
<evidence type="ECO:0000256" key="10">
    <source>
        <dbReference type="ARBA" id="ARBA00023288"/>
    </source>
</evidence>
<gene>
    <name evidence="13" type="ORF">AAFF_G00323200</name>
</gene>
<dbReference type="InterPro" id="IPR005225">
    <property type="entry name" value="Small_GTP-bd"/>
</dbReference>
<feature type="region of interest" description="Disordered" evidence="12">
    <location>
        <begin position="180"/>
        <end position="204"/>
    </location>
</feature>
<dbReference type="EMBL" id="JAINUG010000049">
    <property type="protein sequence ID" value="KAJ8405329.1"/>
    <property type="molecule type" value="Genomic_DNA"/>
</dbReference>
<keyword evidence="10" id="KW-0449">Lipoprotein</keyword>
<evidence type="ECO:0000256" key="1">
    <source>
        <dbReference type="ARBA" id="ARBA00004626"/>
    </source>
</evidence>
<evidence type="ECO:0000256" key="6">
    <source>
        <dbReference type="ARBA" id="ARBA00022741"/>
    </source>
</evidence>
<dbReference type="PROSITE" id="PS51419">
    <property type="entry name" value="RAB"/>
    <property type="match status" value="1"/>
</dbReference>
<dbReference type="CDD" id="cd04123">
    <property type="entry name" value="Rab21"/>
    <property type="match status" value="1"/>
</dbReference>
<dbReference type="GO" id="GO:0005789">
    <property type="term" value="C:endoplasmic reticulum membrane"/>
    <property type="evidence" value="ECO:0007669"/>
    <property type="project" value="UniProtKB-SubCell"/>
</dbReference>
<dbReference type="PRINTS" id="PR00449">
    <property type="entry name" value="RASTRNSFRMNG"/>
</dbReference>
<reference evidence="13" key="1">
    <citation type="journal article" date="2023" name="Science">
        <title>Genome structures resolve the early diversification of teleost fishes.</title>
        <authorList>
            <person name="Parey E."/>
            <person name="Louis A."/>
            <person name="Montfort J."/>
            <person name="Bouchez O."/>
            <person name="Roques C."/>
            <person name="Iampietro C."/>
            <person name="Lluch J."/>
            <person name="Castinel A."/>
            <person name="Donnadieu C."/>
            <person name="Desvignes T."/>
            <person name="Floi Bucao C."/>
            <person name="Jouanno E."/>
            <person name="Wen M."/>
            <person name="Mejri S."/>
            <person name="Dirks R."/>
            <person name="Jansen H."/>
            <person name="Henkel C."/>
            <person name="Chen W.J."/>
            <person name="Zahm M."/>
            <person name="Cabau C."/>
            <person name="Klopp C."/>
            <person name="Thompson A.W."/>
            <person name="Robinson-Rechavi M."/>
            <person name="Braasch I."/>
            <person name="Lecointre G."/>
            <person name="Bobe J."/>
            <person name="Postlethwait J.H."/>
            <person name="Berthelot C."/>
            <person name="Roest Crollius H."/>
            <person name="Guiguen Y."/>
        </authorList>
    </citation>
    <scope>NUCLEOTIDE SEQUENCE</scope>
    <source>
        <strain evidence="13">NC1722</strain>
    </source>
</reference>
<dbReference type="GO" id="GO:0032482">
    <property type="term" value="P:Rab protein signal transduction"/>
    <property type="evidence" value="ECO:0007669"/>
    <property type="project" value="InterPro"/>
</dbReference>
<dbReference type="FunFam" id="3.40.50.300:FF:000550">
    <property type="entry name" value="ras-related protein Rab-21"/>
    <property type="match status" value="1"/>
</dbReference>
<sequence>MAASGAGGGSKPYYFKVVLLGEGCVGKTSLVLRYCENKFNDKHITTLQASFLTKKLNIGGKRVNLSIWDTAGQERFHALGPIYYRDSNGAILVYDVTDEDSFEKVKNWVKELRKMLGNEICLCIAGNKIDLEKDRNVSMQDAEQYAESVGAKHYHVSAKLNQGIEELFLDLCKRMMENSQADERAKGNGASQPGVTKRGVQIVDDEPQATTAAGGCCS</sequence>
<keyword evidence="14" id="KW-1185">Reference proteome</keyword>
<keyword evidence="8" id="KW-0342">GTP-binding</keyword>
<dbReference type="SMART" id="SM00174">
    <property type="entry name" value="RHO"/>
    <property type="match status" value="1"/>
</dbReference>
<dbReference type="NCBIfam" id="TIGR00231">
    <property type="entry name" value="small_GTP"/>
    <property type="match status" value="1"/>
</dbReference>
<dbReference type="GO" id="GO:0005525">
    <property type="term" value="F:GTP binding"/>
    <property type="evidence" value="ECO:0007669"/>
    <property type="project" value="UniProtKB-KW"/>
</dbReference>
<dbReference type="GO" id="GO:0003924">
    <property type="term" value="F:GTPase activity"/>
    <property type="evidence" value="ECO:0007669"/>
    <property type="project" value="InterPro"/>
</dbReference>
<evidence type="ECO:0000313" key="13">
    <source>
        <dbReference type="EMBL" id="KAJ8405329.1"/>
    </source>
</evidence>
<comment type="similarity">
    <text evidence="3">Belongs to the small GTPase superfamily. Rab family.</text>
</comment>
<dbReference type="Proteomes" id="UP001221898">
    <property type="component" value="Unassembled WGS sequence"/>
</dbReference>
<dbReference type="Pfam" id="PF00071">
    <property type="entry name" value="Ras"/>
    <property type="match status" value="1"/>
</dbReference>
<evidence type="ECO:0000256" key="5">
    <source>
        <dbReference type="ARBA" id="ARBA00022448"/>
    </source>
</evidence>
<dbReference type="InterPro" id="IPR041833">
    <property type="entry name" value="Rab21"/>
</dbReference>
<evidence type="ECO:0000256" key="7">
    <source>
        <dbReference type="ARBA" id="ARBA00022927"/>
    </source>
</evidence>
<keyword evidence="6" id="KW-0547">Nucleotide-binding</keyword>
<evidence type="ECO:0000256" key="12">
    <source>
        <dbReference type="SAM" id="MobiDB-lite"/>
    </source>
</evidence>
<dbReference type="PANTHER" id="PTHR47978">
    <property type="match status" value="1"/>
</dbReference>
<dbReference type="SMART" id="SM00176">
    <property type="entry name" value="RAN"/>
    <property type="match status" value="1"/>
</dbReference>
<dbReference type="GO" id="GO:0015031">
    <property type="term" value="P:protein transport"/>
    <property type="evidence" value="ECO:0007669"/>
    <property type="project" value="UniProtKB-KW"/>
</dbReference>
<evidence type="ECO:0000256" key="2">
    <source>
        <dbReference type="ARBA" id="ARBA00004628"/>
    </source>
</evidence>
<comment type="caution">
    <text evidence="13">The sequence shown here is derived from an EMBL/GenBank/DDBJ whole genome shotgun (WGS) entry which is preliminary data.</text>
</comment>
<dbReference type="Gene3D" id="3.40.50.300">
    <property type="entry name" value="P-loop containing nucleotide triphosphate hydrolases"/>
    <property type="match status" value="1"/>
</dbReference>
<evidence type="ECO:0000256" key="11">
    <source>
        <dbReference type="ARBA" id="ARBA00023289"/>
    </source>
</evidence>
<organism evidence="13 14">
    <name type="scientific">Aldrovandia affinis</name>
    <dbReference type="NCBI Taxonomy" id="143900"/>
    <lineage>
        <taxon>Eukaryota</taxon>
        <taxon>Metazoa</taxon>
        <taxon>Chordata</taxon>
        <taxon>Craniata</taxon>
        <taxon>Vertebrata</taxon>
        <taxon>Euteleostomi</taxon>
        <taxon>Actinopterygii</taxon>
        <taxon>Neopterygii</taxon>
        <taxon>Teleostei</taxon>
        <taxon>Notacanthiformes</taxon>
        <taxon>Halosauridae</taxon>
        <taxon>Aldrovandia</taxon>
    </lineage>
</organism>
<evidence type="ECO:0000313" key="14">
    <source>
        <dbReference type="Proteomes" id="UP001221898"/>
    </source>
</evidence>
<dbReference type="InterPro" id="IPR001806">
    <property type="entry name" value="Small_GTPase"/>
</dbReference>
<accession>A0AAD7WR54</accession>
<dbReference type="SUPFAM" id="SSF52540">
    <property type="entry name" value="P-loop containing nucleoside triphosphate hydrolases"/>
    <property type="match status" value="1"/>
</dbReference>
<comment type="subcellular location">
    <subcellularLocation>
        <location evidence="1">Cleavage furrow</location>
    </subcellularLocation>
    <subcellularLocation>
        <location evidence="2">Endoplasmic reticulum membrane</location>
        <topology evidence="2">Lipid-anchor</topology>
    </subcellularLocation>
</comment>
<dbReference type="SMART" id="SM00173">
    <property type="entry name" value="RAS"/>
    <property type="match status" value="1"/>
</dbReference>
<dbReference type="InterPro" id="IPR027417">
    <property type="entry name" value="P-loop_NTPase"/>
</dbReference>
<dbReference type="SMART" id="SM00175">
    <property type="entry name" value="RAB"/>
    <property type="match status" value="1"/>
</dbReference>
<dbReference type="GO" id="GO:0032154">
    <property type="term" value="C:cleavage furrow"/>
    <property type="evidence" value="ECO:0007669"/>
    <property type="project" value="UniProtKB-SubCell"/>
</dbReference>
<evidence type="ECO:0000256" key="9">
    <source>
        <dbReference type="ARBA" id="ARBA00023136"/>
    </source>
</evidence>